<evidence type="ECO:0000256" key="3">
    <source>
        <dbReference type="SAM" id="Phobius"/>
    </source>
</evidence>
<feature type="transmembrane region" description="Helical" evidence="3">
    <location>
        <begin position="411"/>
        <end position="427"/>
    </location>
</feature>
<evidence type="ECO:0000256" key="2">
    <source>
        <dbReference type="SAM" id="MobiDB-lite"/>
    </source>
</evidence>
<evidence type="ECO:0000313" key="5">
    <source>
        <dbReference type="Proteomes" id="UP000060016"/>
    </source>
</evidence>
<keyword evidence="3" id="KW-1133">Transmembrane helix</keyword>
<name>A0A0K1R9V7_9CORY</name>
<accession>A0A0K1R9V7</accession>
<feature type="transmembrane region" description="Helical" evidence="3">
    <location>
        <begin position="324"/>
        <end position="354"/>
    </location>
</feature>
<protein>
    <submittedName>
        <fullName evidence="4">Uncharacterized protein</fullName>
    </submittedName>
</protein>
<feature type="transmembrane region" description="Helical" evidence="3">
    <location>
        <begin position="160"/>
        <end position="181"/>
    </location>
</feature>
<feature type="transmembrane region" description="Helical" evidence="3">
    <location>
        <begin position="20"/>
        <end position="42"/>
    </location>
</feature>
<dbReference type="Proteomes" id="UP000060016">
    <property type="component" value="Chromosome"/>
</dbReference>
<evidence type="ECO:0000313" key="4">
    <source>
        <dbReference type="EMBL" id="AKV57991.1"/>
    </source>
</evidence>
<feature type="transmembrane region" description="Helical" evidence="3">
    <location>
        <begin position="96"/>
        <end position="115"/>
    </location>
</feature>
<sequence>METATERNDSAAKQIRNDFLGVSFLTFVCIFATLLVSGSLTLFVYRNRIGALCNDLGTNNPISLGALLTGLIAVVALYYAIEIDRFERFRKAEGEFIQLLSTLAVLIGGLTNLIWEYLRVLGAKLSPECSSHSTAQSDISPNLEEMQLRLLFSTLLTPNIILLTLVTVIVISLAAAARSSLAFTLRQRDRKLVFLSSQLDWTREVIATYKQAEVAETLDHFRYARCRLLPPRVLEWIGLIVTTIITYCLTVAIVLRLVEFASNKTPNYLFGYWLFLPGSENKPVLLLVVFAAFFGFSEAAMFYCKRRIVSLESSPKSGDYRIVYVFLVIYALAFLLVIAFLGLIPLTVAFNAIYLRLLVHDLQVKDLKAKLTIKKEPEMQETKNTAQASPEPEGASSEGPRHKGRLSLKELLLGLGLFILVYVLKLISQKNKPTPAKEAEVEKPQNDEQPSSAEPQTKKKTFKEKLKSLFRGFDFGSRILFRDTLQRVEKMQRTLERDLEDLKQDIEANKAG</sequence>
<feature type="region of interest" description="Disordered" evidence="2">
    <location>
        <begin position="378"/>
        <end position="402"/>
    </location>
</feature>
<dbReference type="EMBL" id="CP012342">
    <property type="protein sequence ID" value="AKV57991.1"/>
    <property type="molecule type" value="Genomic_DNA"/>
</dbReference>
<feature type="compositionally biased region" description="Basic and acidic residues" evidence="2">
    <location>
        <begin position="435"/>
        <end position="446"/>
    </location>
</feature>
<feature type="transmembrane region" description="Helical" evidence="3">
    <location>
        <begin position="233"/>
        <end position="258"/>
    </location>
</feature>
<organism evidence="4 5">
    <name type="scientific">Corynebacterium riegelii</name>
    <dbReference type="NCBI Taxonomy" id="156976"/>
    <lineage>
        <taxon>Bacteria</taxon>
        <taxon>Bacillati</taxon>
        <taxon>Actinomycetota</taxon>
        <taxon>Actinomycetes</taxon>
        <taxon>Mycobacteriales</taxon>
        <taxon>Corynebacteriaceae</taxon>
        <taxon>Corynebacterium</taxon>
    </lineage>
</organism>
<feature type="region of interest" description="Disordered" evidence="2">
    <location>
        <begin position="434"/>
        <end position="461"/>
    </location>
</feature>
<keyword evidence="3" id="KW-0812">Transmembrane</keyword>
<dbReference type="KEGG" id="crie:AK829_01060"/>
<dbReference type="AlphaFoldDB" id="A0A0K1R9V7"/>
<keyword evidence="3" id="KW-0472">Membrane</keyword>
<feature type="transmembrane region" description="Helical" evidence="3">
    <location>
        <begin position="62"/>
        <end position="81"/>
    </location>
</feature>
<feature type="transmembrane region" description="Helical" evidence="3">
    <location>
        <begin position="284"/>
        <end position="304"/>
    </location>
</feature>
<evidence type="ECO:0000256" key="1">
    <source>
        <dbReference type="SAM" id="Coils"/>
    </source>
</evidence>
<reference evidence="4 5" key="1">
    <citation type="submission" date="2015-08" db="EMBL/GenBank/DDBJ databases">
        <authorList>
            <person name="Babu N.S."/>
            <person name="Beckwith C.J."/>
            <person name="Beseler K.G."/>
            <person name="Brison A."/>
            <person name="Carone J.V."/>
            <person name="Caskin T.P."/>
            <person name="Diamond M."/>
            <person name="Durham M.E."/>
            <person name="Foxe J.M."/>
            <person name="Go M."/>
            <person name="Henderson B.A."/>
            <person name="Jones I.B."/>
            <person name="McGettigan J.A."/>
            <person name="Micheletti S.J."/>
            <person name="Nasrallah M.E."/>
            <person name="Ortiz D."/>
            <person name="Piller C.R."/>
            <person name="Privatt S.R."/>
            <person name="Schneider S.L."/>
            <person name="Sharp S."/>
            <person name="Smith T.C."/>
            <person name="Stanton J.D."/>
            <person name="Ullery H.E."/>
            <person name="Wilson R.J."/>
            <person name="Serrano M.G."/>
            <person name="Buck G."/>
            <person name="Lee V."/>
            <person name="Wang Y."/>
            <person name="Carvalho R."/>
            <person name="Voegtly L."/>
            <person name="Shi R."/>
            <person name="Duckworth R."/>
            <person name="Johnson A."/>
            <person name="Loviza R."/>
            <person name="Walstead R."/>
            <person name="Shah Z."/>
            <person name="Kiflezghi M."/>
            <person name="Wade K."/>
            <person name="Ball S.L."/>
            <person name="Bradley K.W."/>
            <person name="Asai D.J."/>
            <person name="Bowman C.A."/>
            <person name="Russell D.A."/>
            <person name="Pope W.H."/>
            <person name="Jacobs-Sera D."/>
            <person name="Hendrix R.W."/>
            <person name="Hatfull G.F."/>
        </authorList>
    </citation>
    <scope>NUCLEOTIDE SEQUENCE [LARGE SCALE GENOMIC DNA]</scope>
    <source>
        <strain evidence="4 5">PUDD_83A45</strain>
    </source>
</reference>
<gene>
    <name evidence="4" type="ORF">AK829_01060</name>
</gene>
<keyword evidence="5" id="KW-1185">Reference proteome</keyword>
<feature type="coiled-coil region" evidence="1">
    <location>
        <begin position="485"/>
        <end position="512"/>
    </location>
</feature>
<dbReference type="PATRIC" id="fig|156976.3.peg.204"/>
<keyword evidence="1" id="KW-0175">Coiled coil</keyword>
<proteinExistence type="predicted"/>